<feature type="transmembrane region" description="Helical" evidence="1">
    <location>
        <begin position="15"/>
        <end position="35"/>
    </location>
</feature>
<keyword evidence="1" id="KW-0812">Transmembrane</keyword>
<evidence type="ECO:0000256" key="1">
    <source>
        <dbReference type="SAM" id="Phobius"/>
    </source>
</evidence>
<accession>A0A517RA10</accession>
<reference evidence="2 3" key="1">
    <citation type="submission" date="2019-02" db="EMBL/GenBank/DDBJ databases">
        <title>Deep-cultivation of Planctomycetes and their phenomic and genomic characterization uncovers novel biology.</title>
        <authorList>
            <person name="Wiegand S."/>
            <person name="Jogler M."/>
            <person name="Boedeker C."/>
            <person name="Pinto D."/>
            <person name="Vollmers J."/>
            <person name="Rivas-Marin E."/>
            <person name="Kohn T."/>
            <person name="Peeters S.H."/>
            <person name="Heuer A."/>
            <person name="Rast P."/>
            <person name="Oberbeckmann S."/>
            <person name="Bunk B."/>
            <person name="Jeske O."/>
            <person name="Meyerdierks A."/>
            <person name="Storesund J.E."/>
            <person name="Kallscheuer N."/>
            <person name="Luecker S."/>
            <person name="Lage O.M."/>
            <person name="Pohl T."/>
            <person name="Merkel B.J."/>
            <person name="Hornburger P."/>
            <person name="Mueller R.-W."/>
            <person name="Bruemmer F."/>
            <person name="Labrenz M."/>
            <person name="Spormann A.M."/>
            <person name="Op den Camp H."/>
            <person name="Overmann J."/>
            <person name="Amann R."/>
            <person name="Jetten M.S.M."/>
            <person name="Mascher T."/>
            <person name="Medema M.H."/>
            <person name="Devos D.P."/>
            <person name="Kaster A.-K."/>
            <person name="Ovreas L."/>
            <person name="Rohde M."/>
            <person name="Galperin M.Y."/>
            <person name="Jogler C."/>
        </authorList>
    </citation>
    <scope>NUCLEOTIDE SEQUENCE [LARGE SCALE GENOMIC DNA]</scope>
    <source>
        <strain evidence="2 3">Pan241w</strain>
    </source>
</reference>
<evidence type="ECO:0000313" key="2">
    <source>
        <dbReference type="EMBL" id="QDT40613.1"/>
    </source>
</evidence>
<keyword evidence="1" id="KW-1133">Transmembrane helix</keyword>
<dbReference type="AlphaFoldDB" id="A0A517RA10"/>
<name>A0A517RA10_9PLAN</name>
<protein>
    <submittedName>
        <fullName evidence="2">Uncharacterized protein</fullName>
    </submittedName>
</protein>
<gene>
    <name evidence="2" type="ORF">Pan241w_06710</name>
</gene>
<keyword evidence="3" id="KW-1185">Reference proteome</keyword>
<proteinExistence type="predicted"/>
<sequence length="51" mass="5936">MSIIDKMNYAPEYEAWLGNVELSGFESCGIVMWIISPKHQKKVNRIMDRCC</sequence>
<dbReference type="EMBL" id="CP036269">
    <property type="protein sequence ID" value="QDT40613.1"/>
    <property type="molecule type" value="Genomic_DNA"/>
</dbReference>
<evidence type="ECO:0000313" key="3">
    <source>
        <dbReference type="Proteomes" id="UP000317171"/>
    </source>
</evidence>
<dbReference type="KEGG" id="gaz:Pan241w_06710"/>
<keyword evidence="1" id="KW-0472">Membrane</keyword>
<dbReference type="Proteomes" id="UP000317171">
    <property type="component" value="Chromosome"/>
</dbReference>
<organism evidence="2 3">
    <name type="scientific">Gimesia alba</name>
    <dbReference type="NCBI Taxonomy" id="2527973"/>
    <lineage>
        <taxon>Bacteria</taxon>
        <taxon>Pseudomonadati</taxon>
        <taxon>Planctomycetota</taxon>
        <taxon>Planctomycetia</taxon>
        <taxon>Planctomycetales</taxon>
        <taxon>Planctomycetaceae</taxon>
        <taxon>Gimesia</taxon>
    </lineage>
</organism>